<keyword evidence="2" id="KW-1185">Reference proteome</keyword>
<name>A0ACC0ZVC0_9ROSI</name>
<accession>A0ACC0ZVC0</accession>
<reference evidence="2" key="1">
    <citation type="journal article" date="2023" name="G3 (Bethesda)">
        <title>Genome assembly and association tests identify interacting loci associated with vigor, precocity, and sex in interspecific pistachio rootstocks.</title>
        <authorList>
            <person name="Palmer W."/>
            <person name="Jacygrad E."/>
            <person name="Sagayaradj S."/>
            <person name="Cavanaugh K."/>
            <person name="Han R."/>
            <person name="Bertier L."/>
            <person name="Beede B."/>
            <person name="Kafkas S."/>
            <person name="Golino D."/>
            <person name="Preece J."/>
            <person name="Michelmore R."/>
        </authorList>
    </citation>
    <scope>NUCLEOTIDE SEQUENCE [LARGE SCALE GENOMIC DNA]</scope>
</reference>
<comment type="caution">
    <text evidence="1">The sequence shown here is derived from an EMBL/GenBank/DDBJ whole genome shotgun (WGS) entry which is preliminary data.</text>
</comment>
<gene>
    <name evidence="1" type="ORF">Patl1_23459</name>
</gene>
<evidence type="ECO:0000313" key="2">
    <source>
        <dbReference type="Proteomes" id="UP001164250"/>
    </source>
</evidence>
<organism evidence="1 2">
    <name type="scientific">Pistacia atlantica</name>
    <dbReference type="NCBI Taxonomy" id="434234"/>
    <lineage>
        <taxon>Eukaryota</taxon>
        <taxon>Viridiplantae</taxon>
        <taxon>Streptophyta</taxon>
        <taxon>Embryophyta</taxon>
        <taxon>Tracheophyta</taxon>
        <taxon>Spermatophyta</taxon>
        <taxon>Magnoliopsida</taxon>
        <taxon>eudicotyledons</taxon>
        <taxon>Gunneridae</taxon>
        <taxon>Pentapetalae</taxon>
        <taxon>rosids</taxon>
        <taxon>malvids</taxon>
        <taxon>Sapindales</taxon>
        <taxon>Anacardiaceae</taxon>
        <taxon>Pistacia</taxon>
    </lineage>
</organism>
<sequence length="868" mass="95800">MSVCGNSRTSGEKQALCISRICLCVWLEKTLFQQPLNLQEFAQSALQQVRASVGLGNMNLIPDSSIILCNFLLVHIFYALMAKGFKLSHSALLVLVFILFRINHSEQLKSSQAQTLLRIQGLLNNPTVLSSWNSSTEFCSTEPSSSLTVVCYEESITQLHIVGNKGAPMLPLNFSFDSFITTLVKLPDLKVLTLVSLGLWGQIPGKIMRLSSLEILNMSSNFLHGSIPQELSYLISLQTLILDENLLAGQLPDWLGSLSVLAVLSLRKNLFNGTLPDSLSNLDNLRILSLSHNHFYGEVPDFSSLTYLQVLDLEDNAFGPQFPKLGNKLVTLVLSKNRFRSAIPTEASSYYQLQTIDLSFNRFIGPFPTSLLSLPSMSYLNIAENKLTGKLFNNLSCSAALEFVDLSSNLLTGHLPDCLVSGSKNRVVLYSRNCLDTGYGKQHPLSFCQNEALAVGIIPQRKKQKRISKTVLALSISGGIVGGIVLLGVAILVVRRVNANKPSKKPTTRLIAENASTGYTSKFLSDARYISQTMKLGALGLPAYRTFSLEELEKATNNFDTSAFMGEGSQGQMYRGQLKDGSFVAIRCLKMKKSHSTRNFMHHIELISKLRHRHLVSALGHCFECYLDDASVSRIFLIFEYVPNGTLRSWISEGRARQSLTWTQRITAAIGVAKGIQFLHTGIMPGVFSNNLKTTDILLDQNLVAKISSYNLPLLAEITGKVGHGIPSAGPIDPSMSAGMKHEEKIDVYDFGLILLEIIVGRPPKSKKEVEVLKDQLQASIAADEVSRRSMVDPAVKNSCLDQSLKTMMEICVRCLLKNPEDRPSVEDVLWNLQFAAQVQEAWRGDSQSSEGSPTSPTQPPHRHFSLP</sequence>
<dbReference type="Proteomes" id="UP001164250">
    <property type="component" value="Chromosome 13"/>
</dbReference>
<proteinExistence type="predicted"/>
<protein>
    <submittedName>
        <fullName evidence="1">Uncharacterized protein</fullName>
    </submittedName>
</protein>
<evidence type="ECO:0000313" key="1">
    <source>
        <dbReference type="EMBL" id="KAJ0078909.1"/>
    </source>
</evidence>
<dbReference type="EMBL" id="CM047909">
    <property type="protein sequence ID" value="KAJ0078909.1"/>
    <property type="molecule type" value="Genomic_DNA"/>
</dbReference>